<keyword evidence="13" id="KW-0934">Plastid</keyword>
<dbReference type="InterPro" id="IPR008168">
    <property type="entry name" value="Cyt_C_IC"/>
</dbReference>
<dbReference type="GO" id="GO:0015979">
    <property type="term" value="P:photosynthesis"/>
    <property type="evidence" value="ECO:0007669"/>
    <property type="project" value="UniProtKB-UniRule"/>
</dbReference>
<dbReference type="Pfam" id="PF13442">
    <property type="entry name" value="Cytochrome_CBB3"/>
    <property type="match status" value="1"/>
</dbReference>
<keyword evidence="5 11" id="KW-0602">Photosynthesis</keyword>
<feature type="binding site" description="covalent" evidence="11">
    <location>
        <position position="40"/>
    </location>
    <ligand>
        <name>heme c</name>
        <dbReference type="ChEBI" id="CHEBI:61717"/>
    </ligand>
</feature>
<dbReference type="Gene3D" id="1.10.760.10">
    <property type="entry name" value="Cytochrome c-like domain"/>
    <property type="match status" value="1"/>
</dbReference>
<evidence type="ECO:0000256" key="4">
    <source>
        <dbReference type="ARBA" id="ARBA00022448"/>
    </source>
</evidence>
<evidence type="ECO:0000256" key="7">
    <source>
        <dbReference type="ARBA" id="ARBA00022723"/>
    </source>
</evidence>
<gene>
    <name evidence="11 13" type="primary">petJ</name>
    <name evidence="13" type="ORF">Hrub_109</name>
</gene>
<sequence precursor="true">MLKKLFIALTLFSVISFSCNELIVLAADLEHGEQVFIGNCAACHRGGENSIMPNKTLKKNVLEENSMHSISAITYQVKNGKNAMPAFGDRLEDEDIEDVANYILSQSESGW</sequence>
<protein>
    <recommendedName>
        <fullName evidence="11">Cytochrome c6</fullName>
    </recommendedName>
    <alternativeName>
        <fullName evidence="11">Cytochrome c-553</fullName>
    </alternativeName>
    <alternativeName>
        <fullName evidence="11">Cytochrome c553</fullName>
    </alternativeName>
    <alternativeName>
        <fullName evidence="11">Soluble cytochrome f</fullName>
    </alternativeName>
</protein>
<dbReference type="PROSITE" id="PS51257">
    <property type="entry name" value="PROKAR_LIPOPROTEIN"/>
    <property type="match status" value="1"/>
</dbReference>
<evidence type="ECO:0000259" key="12">
    <source>
        <dbReference type="PROSITE" id="PS51007"/>
    </source>
</evidence>
<dbReference type="EMBL" id="KX284724">
    <property type="protein sequence ID" value="AOM67353.1"/>
    <property type="molecule type" value="Genomic_DNA"/>
</dbReference>
<reference evidence="13" key="1">
    <citation type="journal article" date="2016" name="BMC Biol.">
        <title>Parallel evolution of highly conserved plastid genome architecture in red seaweeds and seed plants.</title>
        <authorList>
            <person name="Lee J."/>
            <person name="Cho C.H."/>
            <person name="Park S.I."/>
            <person name="Choi J.W."/>
            <person name="Song H.S."/>
            <person name="West J.A."/>
            <person name="Bhattacharya D."/>
            <person name="Yoon H.S."/>
        </authorList>
    </citation>
    <scope>NUCLEOTIDE SEQUENCE</scope>
</reference>
<dbReference type="FunFam" id="1.10.760.10:FF:000038">
    <property type="entry name" value="Cytochrome c6"/>
    <property type="match status" value="1"/>
</dbReference>
<name>A0A1C9CG42_9FLOR</name>
<keyword evidence="11" id="KW-0732">Signal</keyword>
<evidence type="ECO:0000313" key="13">
    <source>
        <dbReference type="EMBL" id="AOM67353.1"/>
    </source>
</evidence>
<keyword evidence="10 11" id="KW-0793">Thylakoid</keyword>
<organism evidence="13">
    <name type="scientific">Hildenbrandia rubra</name>
    <dbReference type="NCBI Taxonomy" id="31481"/>
    <lineage>
        <taxon>Eukaryota</taxon>
        <taxon>Rhodophyta</taxon>
        <taxon>Florideophyceae</taxon>
        <taxon>Hildenbrandiophycidae</taxon>
        <taxon>Hildenbrandiales</taxon>
        <taxon>Hildenbrandiaceae</taxon>
        <taxon>Hildenbrandia</taxon>
    </lineage>
</organism>
<evidence type="ECO:0000256" key="9">
    <source>
        <dbReference type="ARBA" id="ARBA00023004"/>
    </source>
</evidence>
<evidence type="ECO:0000256" key="5">
    <source>
        <dbReference type="ARBA" id="ARBA00022531"/>
    </source>
</evidence>
<dbReference type="PROSITE" id="PS51007">
    <property type="entry name" value="CYTC"/>
    <property type="match status" value="1"/>
</dbReference>
<evidence type="ECO:0000256" key="10">
    <source>
        <dbReference type="ARBA" id="ARBA00023078"/>
    </source>
</evidence>
<comment type="subcellular location">
    <subcellularLocation>
        <location evidence="11">Cellular thylakoid lumen</location>
    </subcellularLocation>
    <subcellularLocation>
        <location evidence="2">Plastid</location>
        <location evidence="2">Chloroplast thylakoid lumen</location>
    </subcellularLocation>
</comment>
<dbReference type="GeneID" id="29070017"/>
<dbReference type="InterPro" id="IPR009056">
    <property type="entry name" value="Cyt_c-like_dom"/>
</dbReference>
<dbReference type="HAMAP" id="MF_00594">
    <property type="entry name" value="Cytc_PetJ"/>
    <property type="match status" value="1"/>
</dbReference>
<evidence type="ECO:0000256" key="11">
    <source>
        <dbReference type="HAMAP-Rule" id="MF_00594"/>
    </source>
</evidence>
<feature type="binding site" description="covalent" evidence="11">
    <location>
        <position position="43"/>
    </location>
    <ligand>
        <name>heme c</name>
        <dbReference type="ChEBI" id="CHEBI:61717"/>
    </ligand>
</feature>
<comment type="function">
    <text evidence="1 11">Functions as an electron carrier between membrane-bound cytochrome b6-f and photosystem I in oxygenic photosynthesis.</text>
</comment>
<keyword evidence="4 11" id="KW-0813">Transport</keyword>
<dbReference type="InterPro" id="IPR036909">
    <property type="entry name" value="Cyt_c-like_dom_sf"/>
</dbReference>
<geneLocation type="plastid" evidence="13"/>
<feature type="binding site" description="axial binding residue" evidence="11">
    <location>
        <position position="44"/>
    </location>
    <ligand>
        <name>heme c</name>
        <dbReference type="ChEBI" id="CHEBI:61717"/>
    </ligand>
    <ligandPart>
        <name>Fe</name>
        <dbReference type="ChEBI" id="CHEBI:18248"/>
    </ligandPart>
</feature>
<feature type="signal peptide" evidence="11">
    <location>
        <begin position="1"/>
        <end position="26"/>
    </location>
</feature>
<comment type="PTM">
    <text evidence="11">Binds 1 heme c group per subunit.</text>
</comment>
<keyword evidence="9 11" id="KW-0408">Iron</keyword>
<dbReference type="PANTHER" id="PTHR34688:SF2">
    <property type="entry name" value="CYTOCHROME C6, CHLOROPLASTIC"/>
    <property type="match status" value="1"/>
</dbReference>
<evidence type="ECO:0000256" key="8">
    <source>
        <dbReference type="ARBA" id="ARBA00022982"/>
    </source>
</evidence>
<dbReference type="SUPFAM" id="SSF46626">
    <property type="entry name" value="Cytochrome c"/>
    <property type="match status" value="1"/>
</dbReference>
<dbReference type="InterPro" id="IPR023655">
    <property type="entry name" value="Cyt_C6"/>
</dbReference>
<evidence type="ECO:0000256" key="6">
    <source>
        <dbReference type="ARBA" id="ARBA00022617"/>
    </source>
</evidence>
<feature type="chain" id="PRO_5009005919" description="Cytochrome c6" evidence="11">
    <location>
        <begin position="27"/>
        <end position="111"/>
    </location>
</feature>
<dbReference type="GO" id="GO:0009055">
    <property type="term" value="F:electron transfer activity"/>
    <property type="evidence" value="ECO:0007669"/>
    <property type="project" value="UniProtKB-UniRule"/>
</dbReference>
<feature type="binding site" description="axial binding residue" evidence="11">
    <location>
        <position position="84"/>
    </location>
    <ligand>
        <name>heme c</name>
        <dbReference type="ChEBI" id="CHEBI:61717"/>
    </ligand>
    <ligandPart>
        <name>Fe</name>
        <dbReference type="ChEBI" id="CHEBI:18248"/>
    </ligandPart>
</feature>
<comment type="subunit">
    <text evidence="11">Monomer.</text>
</comment>
<accession>A0A1C9CG42</accession>
<dbReference type="PRINTS" id="PR00605">
    <property type="entry name" value="CYTCHROMECIC"/>
</dbReference>
<evidence type="ECO:0000256" key="1">
    <source>
        <dbReference type="ARBA" id="ARBA00002347"/>
    </source>
</evidence>
<keyword evidence="8 11" id="KW-0249">Electron transport</keyword>
<comment type="similarity">
    <text evidence="3 11">Belongs to the cytochrome c family. PetJ subfamily.</text>
</comment>
<dbReference type="GO" id="GO:0009543">
    <property type="term" value="C:chloroplast thylakoid lumen"/>
    <property type="evidence" value="ECO:0007669"/>
    <property type="project" value="UniProtKB-SubCell"/>
</dbReference>
<evidence type="ECO:0000256" key="3">
    <source>
        <dbReference type="ARBA" id="ARBA00009650"/>
    </source>
</evidence>
<feature type="domain" description="Cytochrome c" evidence="12">
    <location>
        <begin position="27"/>
        <end position="107"/>
    </location>
</feature>
<dbReference type="PANTHER" id="PTHR34688">
    <property type="entry name" value="CYTOCHROME C6, CHLOROPLASTIC"/>
    <property type="match status" value="1"/>
</dbReference>
<dbReference type="RefSeq" id="YP_009294111.1">
    <property type="nucleotide sequence ID" value="NC_031146.1"/>
</dbReference>
<dbReference type="GO" id="GO:0020037">
    <property type="term" value="F:heme binding"/>
    <property type="evidence" value="ECO:0007669"/>
    <property type="project" value="InterPro"/>
</dbReference>
<dbReference type="AlphaFoldDB" id="A0A1C9CG42"/>
<proteinExistence type="inferred from homology"/>
<keyword evidence="7 11" id="KW-0479">Metal-binding</keyword>
<keyword evidence="6 11" id="KW-0349">Heme</keyword>
<dbReference type="GO" id="GO:0005506">
    <property type="term" value="F:iron ion binding"/>
    <property type="evidence" value="ECO:0007669"/>
    <property type="project" value="InterPro"/>
</dbReference>
<evidence type="ECO:0000256" key="2">
    <source>
        <dbReference type="ARBA" id="ARBA00004456"/>
    </source>
</evidence>